<evidence type="ECO:0000313" key="1">
    <source>
        <dbReference type="EMBL" id="GFD51387.1"/>
    </source>
</evidence>
<dbReference type="EMBL" id="BKCJ011769521">
    <property type="protein sequence ID" value="GFD51387.1"/>
    <property type="molecule type" value="Genomic_DNA"/>
</dbReference>
<dbReference type="AlphaFoldDB" id="A0A699WVB2"/>
<accession>A0A699WVB2</accession>
<protein>
    <submittedName>
        <fullName evidence="1">Uncharacterized protein</fullName>
    </submittedName>
</protein>
<proteinExistence type="predicted"/>
<organism evidence="1">
    <name type="scientific">Tanacetum cinerariifolium</name>
    <name type="common">Dalmatian daisy</name>
    <name type="synonym">Chrysanthemum cinerariifolium</name>
    <dbReference type="NCBI Taxonomy" id="118510"/>
    <lineage>
        <taxon>Eukaryota</taxon>
        <taxon>Viridiplantae</taxon>
        <taxon>Streptophyta</taxon>
        <taxon>Embryophyta</taxon>
        <taxon>Tracheophyta</taxon>
        <taxon>Spermatophyta</taxon>
        <taxon>Magnoliopsida</taxon>
        <taxon>eudicotyledons</taxon>
        <taxon>Gunneridae</taxon>
        <taxon>Pentapetalae</taxon>
        <taxon>asterids</taxon>
        <taxon>campanulids</taxon>
        <taxon>Asterales</taxon>
        <taxon>Asteraceae</taxon>
        <taxon>Asteroideae</taxon>
        <taxon>Anthemideae</taxon>
        <taxon>Anthemidinae</taxon>
        <taxon>Tanacetum</taxon>
    </lineage>
</organism>
<feature type="non-terminal residue" evidence="1">
    <location>
        <position position="1"/>
    </location>
</feature>
<comment type="caution">
    <text evidence="1">The sequence shown here is derived from an EMBL/GenBank/DDBJ whole genome shotgun (WGS) entry which is preliminary data.</text>
</comment>
<feature type="non-terminal residue" evidence="1">
    <location>
        <position position="113"/>
    </location>
</feature>
<sequence length="113" mass="12204">VVGVVVHAQVLPEAQPGRELQLHVVGRVEAQRSRFVLGLLQVNERVGRRVPRDVVFAGNGVGVGGSGVGGRKKQGRADDARRIAVRVRLGQRVVAERHVVVRAKLHPLVHLAV</sequence>
<reference evidence="1" key="1">
    <citation type="journal article" date="2019" name="Sci. Rep.">
        <title>Draft genome of Tanacetum cinerariifolium, the natural source of mosquito coil.</title>
        <authorList>
            <person name="Yamashiro T."/>
            <person name="Shiraishi A."/>
            <person name="Satake H."/>
            <person name="Nakayama K."/>
        </authorList>
    </citation>
    <scope>NUCLEOTIDE SEQUENCE</scope>
</reference>
<name>A0A699WVB2_TANCI</name>
<gene>
    <name evidence="1" type="ORF">Tci_923356</name>
</gene>